<dbReference type="EMBL" id="BSOR01000006">
    <property type="protein sequence ID" value="GLR62873.1"/>
    <property type="molecule type" value="Genomic_DNA"/>
</dbReference>
<dbReference type="Proteomes" id="UP001156682">
    <property type="component" value="Unassembled WGS sequence"/>
</dbReference>
<proteinExistence type="predicted"/>
<keyword evidence="3" id="KW-1185">Reference proteome</keyword>
<evidence type="ECO:0000313" key="2">
    <source>
        <dbReference type="EMBL" id="GLR62873.1"/>
    </source>
</evidence>
<name>A0ABQ5ZUC9_9GAMM</name>
<reference evidence="3" key="1">
    <citation type="journal article" date="2019" name="Int. J. Syst. Evol. Microbiol.">
        <title>The Global Catalogue of Microorganisms (GCM) 10K type strain sequencing project: providing services to taxonomists for standard genome sequencing and annotation.</title>
        <authorList>
            <consortium name="The Broad Institute Genomics Platform"/>
            <consortium name="The Broad Institute Genome Sequencing Center for Infectious Disease"/>
            <person name="Wu L."/>
            <person name="Ma J."/>
        </authorList>
    </citation>
    <scope>NUCLEOTIDE SEQUENCE [LARGE SCALE GENOMIC DNA]</scope>
    <source>
        <strain evidence="3">NBRC 100033</strain>
    </source>
</reference>
<protein>
    <submittedName>
        <fullName evidence="2">Uncharacterized protein</fullName>
    </submittedName>
</protein>
<evidence type="ECO:0000256" key="1">
    <source>
        <dbReference type="SAM" id="Coils"/>
    </source>
</evidence>
<evidence type="ECO:0000313" key="3">
    <source>
        <dbReference type="Proteomes" id="UP001156682"/>
    </source>
</evidence>
<accession>A0ABQ5ZUC9</accession>
<gene>
    <name evidence="2" type="ORF">GCM10007878_03080</name>
</gene>
<feature type="coiled-coil region" evidence="1">
    <location>
        <begin position="90"/>
        <end position="178"/>
    </location>
</feature>
<organism evidence="2 3">
    <name type="scientific">Marinospirillum insulare</name>
    <dbReference type="NCBI Taxonomy" id="217169"/>
    <lineage>
        <taxon>Bacteria</taxon>
        <taxon>Pseudomonadati</taxon>
        <taxon>Pseudomonadota</taxon>
        <taxon>Gammaproteobacteria</taxon>
        <taxon>Oceanospirillales</taxon>
        <taxon>Oceanospirillaceae</taxon>
        <taxon>Marinospirillum</taxon>
    </lineage>
</organism>
<dbReference type="RefSeq" id="WP_027850354.1">
    <property type="nucleotide sequence ID" value="NZ_BSOR01000006.1"/>
</dbReference>
<keyword evidence="1" id="KW-0175">Coiled coil</keyword>
<comment type="caution">
    <text evidence="2">The sequence shown here is derived from an EMBL/GenBank/DDBJ whole genome shotgun (WGS) entry which is preliminary data.</text>
</comment>
<sequence>MSEVNATLTSNLFALGSERLALLGKHHKVLMQAYLDGFIDETAVKDNALKSLMAARILWRPDEQHPLILRPLVSELIASMVADESRRQVNADVAEKLEQIHNRVEAYKEAQHRGDYLIAEAQLQRLTEQVHDLSGQFEEAIDSLWNRLNGDFGFVSSLKDKIRENQRAQQQLRRLLDGLELIDFSQLIELAEGNSQLRKLLVSQLQQQTSAHHSSLLEVQKRLVALLAKFRQQQAKSLLINNMVAYLRQHPGYKPANYPQRTQVPKLFNQAAAIIPAAGIALDKASDRQQLSYLVHQLAKTSRQPQEDQQAASFIDDQLQEDQEVAARQIALKQDVEDFYLYVVEQNKPVSAYHYLETKQLAWDSEIWLYQVIADYESLPKTVQSLLRLTKKEAEVSAYNQLRLISDLHLESLS</sequence>